<dbReference type="Gene3D" id="3.40.50.720">
    <property type="entry name" value="NAD(P)-binding Rossmann-like Domain"/>
    <property type="match status" value="1"/>
</dbReference>
<sequence length="293" mass="30799">MNTETFTPRPTSPTRTAPGEIPAARVLLTGGTGKTGRRIAALLPGARVASRSGDPAFDWHRPATWPESVAGVDAVYLSYPEDVAAPGAAENLAAFASLAARTGVRRLVLLSGRGMPWAAASEQAVTESGLEWTVLRGSWFAQNFSEEFLVDEVRGGTFTLPVPPAAAEPFVDLDDLAEVAVAALTRPGHEGRVYELTGPRALTLAEAAEALSAATGRPVTHRHVAPAVYREALVAGGLTEAHAELLTQLFVEVFDGRNTPVTDDIPAVLGRPAGDFARYARRAATAGAWAPTD</sequence>
<dbReference type="PANTHER" id="PTHR43162:SF1">
    <property type="entry name" value="PRESTALK A DIFFERENTIATION PROTEIN A"/>
    <property type="match status" value="1"/>
</dbReference>
<dbReference type="SUPFAM" id="SSF51735">
    <property type="entry name" value="NAD(P)-binding Rossmann-fold domains"/>
    <property type="match status" value="1"/>
</dbReference>
<dbReference type="AlphaFoldDB" id="A0A5C4VBU9"/>
<dbReference type="InterPro" id="IPR036291">
    <property type="entry name" value="NAD(P)-bd_dom_sf"/>
</dbReference>
<evidence type="ECO:0000313" key="2">
    <source>
        <dbReference type="EMBL" id="TNM33360.1"/>
    </source>
</evidence>
<protein>
    <submittedName>
        <fullName evidence="2">NmrA family transcriptional regulator</fullName>
    </submittedName>
</protein>
<dbReference type="PANTHER" id="PTHR43162">
    <property type="match status" value="1"/>
</dbReference>
<dbReference type="RefSeq" id="WP_139640458.1">
    <property type="nucleotide sequence ID" value="NZ_BAAAZS010000096.1"/>
</dbReference>
<reference evidence="2 3" key="1">
    <citation type="submission" date="2019-06" db="EMBL/GenBank/DDBJ databases">
        <title>Draft genome of Streptomyces sedi sp. JCM16909.</title>
        <authorList>
            <person name="Klykleung N."/>
            <person name="Tanasupawat S."/>
            <person name="Kudo T."/>
            <person name="Yuki M."/>
            <person name="Ohkuma M."/>
        </authorList>
    </citation>
    <scope>NUCLEOTIDE SEQUENCE [LARGE SCALE GENOMIC DNA]</scope>
    <source>
        <strain evidence="2 3">JCM 16909</strain>
    </source>
</reference>
<dbReference type="InterPro" id="IPR051604">
    <property type="entry name" value="Ergot_Alk_Oxidoreductase"/>
</dbReference>
<dbReference type="Gene3D" id="3.90.25.10">
    <property type="entry name" value="UDP-galactose 4-epimerase, domain 1"/>
    <property type="match status" value="1"/>
</dbReference>
<organism evidence="2 3">
    <name type="scientific">Streptomyces sedi</name>
    <dbReference type="NCBI Taxonomy" id="555059"/>
    <lineage>
        <taxon>Bacteria</taxon>
        <taxon>Bacillati</taxon>
        <taxon>Actinomycetota</taxon>
        <taxon>Actinomycetes</taxon>
        <taxon>Kitasatosporales</taxon>
        <taxon>Streptomycetaceae</taxon>
        <taxon>Streptomyces</taxon>
    </lineage>
</organism>
<accession>A0A5C4VBU9</accession>
<name>A0A5C4VBU9_9ACTN</name>
<dbReference type="Pfam" id="PF05368">
    <property type="entry name" value="NmrA"/>
    <property type="match status" value="1"/>
</dbReference>
<dbReference type="InterPro" id="IPR008030">
    <property type="entry name" value="NmrA-like"/>
</dbReference>
<dbReference type="EMBL" id="VDGT01000002">
    <property type="protein sequence ID" value="TNM33360.1"/>
    <property type="molecule type" value="Genomic_DNA"/>
</dbReference>
<gene>
    <name evidence="2" type="ORF">FH715_03070</name>
</gene>
<keyword evidence="3" id="KW-1185">Reference proteome</keyword>
<evidence type="ECO:0000313" key="3">
    <source>
        <dbReference type="Proteomes" id="UP000311713"/>
    </source>
</evidence>
<dbReference type="Proteomes" id="UP000311713">
    <property type="component" value="Unassembled WGS sequence"/>
</dbReference>
<proteinExistence type="predicted"/>
<comment type="caution">
    <text evidence="2">The sequence shown here is derived from an EMBL/GenBank/DDBJ whole genome shotgun (WGS) entry which is preliminary data.</text>
</comment>
<dbReference type="OrthoDB" id="3250520at2"/>
<evidence type="ECO:0000259" key="1">
    <source>
        <dbReference type="Pfam" id="PF05368"/>
    </source>
</evidence>
<feature type="domain" description="NmrA-like" evidence="1">
    <location>
        <begin position="122"/>
        <end position="250"/>
    </location>
</feature>